<dbReference type="Gene3D" id="3.20.20.140">
    <property type="entry name" value="Metal-dependent hydrolases"/>
    <property type="match status" value="1"/>
</dbReference>
<organism evidence="3 4">
    <name type="scientific">Novosphingobium pokkalii</name>
    <dbReference type="NCBI Taxonomy" id="1770194"/>
    <lineage>
        <taxon>Bacteria</taxon>
        <taxon>Pseudomonadati</taxon>
        <taxon>Pseudomonadota</taxon>
        <taxon>Alphaproteobacteria</taxon>
        <taxon>Sphingomonadales</taxon>
        <taxon>Sphingomonadaceae</taxon>
        <taxon>Novosphingobium</taxon>
    </lineage>
</organism>
<dbReference type="Pfam" id="PF04909">
    <property type="entry name" value="Amidohydro_2"/>
    <property type="match status" value="1"/>
</dbReference>
<dbReference type="PANTHER" id="PTHR21240:SF28">
    <property type="entry name" value="ISO-OROTATE DECARBOXYLASE (EUROFUNG)"/>
    <property type="match status" value="1"/>
</dbReference>
<evidence type="ECO:0000313" key="4">
    <source>
        <dbReference type="Proteomes" id="UP001595683"/>
    </source>
</evidence>
<dbReference type="RefSeq" id="WP_191325181.1">
    <property type="nucleotide sequence ID" value="NZ_BMZP01000015.1"/>
</dbReference>
<protein>
    <submittedName>
        <fullName evidence="3">Amidohydrolase family protein</fullName>
    </submittedName>
</protein>
<feature type="domain" description="Amidohydrolase-related" evidence="2">
    <location>
        <begin position="116"/>
        <end position="369"/>
    </location>
</feature>
<sequence>MKMEDMVIVSVDDHAVEPTDAFFKHFTGIYKDEAPRVVERNGKDVWFWNDTIFPTIGLNAVVGRPRSEYGMEPDRFNQMRPGCYDAKARIADMNANGICGSLNFPTFPSFAGNQFIKAAQKGDGEKALRAVRAWNDWHVLDWCAEGPGRFIPMIMLPLWDMDAILAEMKRWAAHGVHAVTFPDNPARVGLPSIHNEYWEPFWKACVDHKMVINCHIGTGGAAEHASSESPIDAWITTMPISISNAAADWLFADFMRRYPDLRMALSEGGIGWIPYLLERADYTYEHHREWTFCNFDGLRPSDIFKRQIITCFVDDQFGLKNLDYMNPDLVCYEVDYPHSDTLWPNCPEYLWASVNHLAPEVIDKVTHLNVMREYNYDPFAVLGGRDQCTVRHLRELGKDVDVSPRANLGGLKTDSMDLVGTARRRVTSGEIMQMFASA</sequence>
<dbReference type="InterPro" id="IPR032466">
    <property type="entry name" value="Metal_Hydrolase"/>
</dbReference>
<evidence type="ECO:0000313" key="3">
    <source>
        <dbReference type="EMBL" id="MFC3673331.1"/>
    </source>
</evidence>
<evidence type="ECO:0000256" key="1">
    <source>
        <dbReference type="ARBA" id="ARBA00023239"/>
    </source>
</evidence>
<evidence type="ECO:0000259" key="2">
    <source>
        <dbReference type="Pfam" id="PF04909"/>
    </source>
</evidence>
<dbReference type="InterPro" id="IPR032465">
    <property type="entry name" value="ACMSD"/>
</dbReference>
<keyword evidence="1" id="KW-0456">Lyase</keyword>
<name>A0ABV7V7C0_9SPHN</name>
<comment type="caution">
    <text evidence="3">The sequence shown here is derived from an EMBL/GenBank/DDBJ whole genome shotgun (WGS) entry which is preliminary data.</text>
</comment>
<dbReference type="PANTHER" id="PTHR21240">
    <property type="entry name" value="2-AMINO-3-CARBOXYLMUCONATE-6-SEMIALDEHYDE DECARBOXYLASE"/>
    <property type="match status" value="1"/>
</dbReference>
<gene>
    <name evidence="3" type="ORF">ACFOOT_18060</name>
</gene>
<accession>A0ABV7V7C0</accession>
<keyword evidence="4" id="KW-1185">Reference proteome</keyword>
<reference evidence="4" key="1">
    <citation type="journal article" date="2019" name="Int. J. Syst. Evol. Microbiol.">
        <title>The Global Catalogue of Microorganisms (GCM) 10K type strain sequencing project: providing services to taxonomists for standard genome sequencing and annotation.</title>
        <authorList>
            <consortium name="The Broad Institute Genomics Platform"/>
            <consortium name="The Broad Institute Genome Sequencing Center for Infectious Disease"/>
            <person name="Wu L."/>
            <person name="Ma J."/>
        </authorList>
    </citation>
    <scope>NUCLEOTIDE SEQUENCE [LARGE SCALE GENOMIC DNA]</scope>
    <source>
        <strain evidence="4">KCTC 42224</strain>
    </source>
</reference>
<dbReference type="Proteomes" id="UP001595683">
    <property type="component" value="Unassembled WGS sequence"/>
</dbReference>
<dbReference type="SUPFAM" id="SSF51556">
    <property type="entry name" value="Metallo-dependent hydrolases"/>
    <property type="match status" value="1"/>
</dbReference>
<proteinExistence type="predicted"/>
<dbReference type="EMBL" id="JBHRYE010000042">
    <property type="protein sequence ID" value="MFC3673331.1"/>
    <property type="molecule type" value="Genomic_DNA"/>
</dbReference>
<dbReference type="InterPro" id="IPR006680">
    <property type="entry name" value="Amidohydro-rel"/>
</dbReference>